<evidence type="ECO:0000256" key="14">
    <source>
        <dbReference type="ARBA" id="ARBA00037002"/>
    </source>
</evidence>
<comment type="catalytic activity">
    <reaction evidence="21">
        <text>decanoyl-CoA + H2O = decanoate + CoA + H(+)</text>
        <dbReference type="Rhea" id="RHEA:40059"/>
        <dbReference type="ChEBI" id="CHEBI:15377"/>
        <dbReference type="ChEBI" id="CHEBI:15378"/>
        <dbReference type="ChEBI" id="CHEBI:27689"/>
        <dbReference type="ChEBI" id="CHEBI:57287"/>
        <dbReference type="ChEBI" id="CHEBI:61430"/>
    </reaction>
    <physiologicalReaction direction="left-to-right" evidence="21">
        <dbReference type="Rhea" id="RHEA:40060"/>
    </physiologicalReaction>
</comment>
<comment type="catalytic activity">
    <reaction evidence="20">
        <text>hexadecanoyl-CoA + H2O = hexadecanoate + CoA + H(+)</text>
        <dbReference type="Rhea" id="RHEA:16645"/>
        <dbReference type="ChEBI" id="CHEBI:7896"/>
        <dbReference type="ChEBI" id="CHEBI:15377"/>
        <dbReference type="ChEBI" id="CHEBI:15378"/>
        <dbReference type="ChEBI" id="CHEBI:57287"/>
        <dbReference type="ChEBI" id="CHEBI:57379"/>
        <dbReference type="EC" id="3.1.2.2"/>
    </reaction>
    <physiologicalReaction direction="left-to-right" evidence="20">
        <dbReference type="Rhea" id="RHEA:16646"/>
    </physiologicalReaction>
</comment>
<dbReference type="InterPro" id="IPR003736">
    <property type="entry name" value="PAAI_dom"/>
</dbReference>
<comment type="similarity">
    <text evidence="15">Belongs to the THEM4/THEM5 thioesterase family.</text>
</comment>
<dbReference type="Gene3D" id="3.10.129.10">
    <property type="entry name" value="Hotdog Thioesterase"/>
    <property type="match status" value="1"/>
</dbReference>
<dbReference type="EC" id="3.1.2.2" evidence="16"/>
<dbReference type="EMBL" id="CP001616">
    <property type="protein sequence ID" value="ACQ91949.1"/>
    <property type="molecule type" value="Genomic_DNA"/>
</dbReference>
<evidence type="ECO:0000259" key="24">
    <source>
        <dbReference type="Pfam" id="PF03061"/>
    </source>
</evidence>
<comment type="catalytic activity">
    <reaction evidence="23">
        <text>tetradecanoyl-CoA + H2O = tetradecanoate + CoA + H(+)</text>
        <dbReference type="Rhea" id="RHEA:40119"/>
        <dbReference type="ChEBI" id="CHEBI:15377"/>
        <dbReference type="ChEBI" id="CHEBI:15378"/>
        <dbReference type="ChEBI" id="CHEBI:30807"/>
        <dbReference type="ChEBI" id="CHEBI:57287"/>
        <dbReference type="ChEBI" id="CHEBI:57385"/>
    </reaction>
    <physiologicalReaction direction="left-to-right" evidence="23">
        <dbReference type="Rhea" id="RHEA:40120"/>
    </physiologicalReaction>
</comment>
<name>C4L8S9_TOLAT</name>
<evidence type="ECO:0000256" key="20">
    <source>
        <dbReference type="ARBA" id="ARBA00047734"/>
    </source>
</evidence>
<reference evidence="26" key="1">
    <citation type="submission" date="2009-05" db="EMBL/GenBank/DDBJ databases">
        <title>Complete sequence of Tolumonas auensis DSM 9187.</title>
        <authorList>
            <consortium name="US DOE Joint Genome Institute"/>
            <person name="Lucas S."/>
            <person name="Copeland A."/>
            <person name="Lapidus A."/>
            <person name="Glavina del Rio T."/>
            <person name="Tice H."/>
            <person name="Bruce D."/>
            <person name="Goodwin L."/>
            <person name="Pitluck S."/>
            <person name="Chertkov O."/>
            <person name="Brettin T."/>
            <person name="Detter J.C."/>
            <person name="Han C."/>
            <person name="Larimer F."/>
            <person name="Land M."/>
            <person name="Hauser L."/>
            <person name="Kyrpides N."/>
            <person name="Mikhailova N."/>
            <person name="Spring S."/>
            <person name="Beller H."/>
        </authorList>
    </citation>
    <scope>NUCLEOTIDE SEQUENCE [LARGE SCALE GENOMIC DNA]</scope>
    <source>
        <strain evidence="26">DSM 9187 / TA4</strain>
    </source>
</reference>
<evidence type="ECO:0000256" key="13">
    <source>
        <dbReference type="ARBA" id="ARBA00035852"/>
    </source>
</evidence>
<evidence type="ECO:0000256" key="16">
    <source>
        <dbReference type="ARBA" id="ARBA00038848"/>
    </source>
</evidence>
<dbReference type="AlphaFoldDB" id="C4L8S9"/>
<dbReference type="CDD" id="cd03443">
    <property type="entry name" value="PaaI_thioesterase"/>
    <property type="match status" value="1"/>
</dbReference>
<evidence type="ECO:0000256" key="4">
    <source>
        <dbReference type="ARBA" id="ARBA00022475"/>
    </source>
</evidence>
<evidence type="ECO:0000256" key="23">
    <source>
        <dbReference type="ARBA" id="ARBA00048180"/>
    </source>
</evidence>
<evidence type="ECO:0000256" key="5">
    <source>
        <dbReference type="ARBA" id="ARBA00022490"/>
    </source>
</evidence>
<dbReference type="STRING" id="595494.Tola_0319"/>
<comment type="catalytic activity">
    <reaction evidence="22">
        <text>dodecanoyl-CoA + H2O = dodecanoate + CoA + H(+)</text>
        <dbReference type="Rhea" id="RHEA:30135"/>
        <dbReference type="ChEBI" id="CHEBI:15377"/>
        <dbReference type="ChEBI" id="CHEBI:15378"/>
        <dbReference type="ChEBI" id="CHEBI:18262"/>
        <dbReference type="ChEBI" id="CHEBI:57287"/>
        <dbReference type="ChEBI" id="CHEBI:57375"/>
    </reaction>
    <physiologicalReaction direction="left-to-right" evidence="22">
        <dbReference type="Rhea" id="RHEA:30136"/>
    </physiologicalReaction>
</comment>
<dbReference type="OrthoDB" id="9813158at2"/>
<dbReference type="HOGENOM" id="CLU_089876_6_2_6"/>
<dbReference type="InterPro" id="IPR029069">
    <property type="entry name" value="HotDog_dom_sf"/>
</dbReference>
<proteinExistence type="inferred from homology"/>
<dbReference type="InterPro" id="IPR052365">
    <property type="entry name" value="THEM4/THEM5_acyl-CoA_thioest"/>
</dbReference>
<keyword evidence="5" id="KW-0963">Cytoplasm</keyword>
<reference evidence="25 26" key="2">
    <citation type="journal article" date="2011" name="Stand. Genomic Sci.">
        <title>Complete genome sequence of Tolumonas auensis type strain (TA 4).</title>
        <authorList>
            <person name="Chertkov O."/>
            <person name="Copeland A."/>
            <person name="Lucas S."/>
            <person name="Lapidus A."/>
            <person name="Berry K.W."/>
            <person name="Detter J.C."/>
            <person name="Del Rio T.G."/>
            <person name="Hammon N."/>
            <person name="Dalin E."/>
            <person name="Tice H."/>
            <person name="Pitluck S."/>
            <person name="Richardson P."/>
            <person name="Bruce D."/>
            <person name="Goodwin L."/>
            <person name="Han C."/>
            <person name="Tapia R."/>
            <person name="Saunders E."/>
            <person name="Schmutz J."/>
            <person name="Brettin T."/>
            <person name="Larimer F."/>
            <person name="Land M."/>
            <person name="Hauser L."/>
            <person name="Spring S."/>
            <person name="Rohde M."/>
            <person name="Kyrpides N.C."/>
            <person name="Ivanova N."/>
            <person name="Goker M."/>
            <person name="Beller H.R."/>
            <person name="Klenk H.P."/>
            <person name="Woyke T."/>
        </authorList>
    </citation>
    <scope>NUCLEOTIDE SEQUENCE [LARGE SCALE GENOMIC DNA]</scope>
    <source>
        <strain evidence="26">DSM 9187 / TA4</strain>
    </source>
</reference>
<dbReference type="Pfam" id="PF03061">
    <property type="entry name" value="4HBT"/>
    <property type="match status" value="1"/>
</dbReference>
<dbReference type="KEGG" id="tau:Tola_0319"/>
<dbReference type="RefSeq" id="WP_012728548.1">
    <property type="nucleotide sequence ID" value="NC_012691.1"/>
</dbReference>
<comment type="subcellular location">
    <subcellularLocation>
        <location evidence="3">Cell projection</location>
        <location evidence="3">Ruffle membrane</location>
    </subcellularLocation>
    <subcellularLocation>
        <location evidence="2">Cytoplasm</location>
    </subcellularLocation>
    <subcellularLocation>
        <location evidence="1">Membrane</location>
        <topology evidence="1">Peripheral membrane protein</topology>
    </subcellularLocation>
</comment>
<dbReference type="PANTHER" id="PTHR12418">
    <property type="entry name" value="ACYL-COENZYME A THIOESTERASE THEM4"/>
    <property type="match status" value="1"/>
</dbReference>
<evidence type="ECO:0000256" key="11">
    <source>
        <dbReference type="ARBA" id="ARBA00023136"/>
    </source>
</evidence>
<evidence type="ECO:0000256" key="7">
    <source>
        <dbReference type="ARBA" id="ARBA00022801"/>
    </source>
</evidence>
<sequence length="141" mass="15261">MKTYQACLQSHAHCVVCSDGSTNPHSLQLSFKQITENEVAADYQVDKKHQGYTDLLHGGIASTLLDAAMTHCLLSKGIEALTAELNVRFHTPVLVGDSVQVIGRLISQRRGIYLLEATLSVAKQICVKATGKFIQPKGGVI</sequence>
<dbReference type="InterPro" id="IPR006683">
    <property type="entry name" value="Thioestr_dom"/>
</dbReference>
<evidence type="ECO:0000256" key="21">
    <source>
        <dbReference type="ARBA" id="ARBA00047969"/>
    </source>
</evidence>
<keyword evidence="4" id="KW-1003">Cell membrane</keyword>
<dbReference type="SUPFAM" id="SSF54637">
    <property type="entry name" value="Thioesterase/thiol ester dehydrase-isomerase"/>
    <property type="match status" value="1"/>
</dbReference>
<evidence type="ECO:0000256" key="3">
    <source>
        <dbReference type="ARBA" id="ARBA00004632"/>
    </source>
</evidence>
<evidence type="ECO:0000256" key="10">
    <source>
        <dbReference type="ARBA" id="ARBA00023098"/>
    </source>
</evidence>
<evidence type="ECO:0000256" key="17">
    <source>
        <dbReference type="ARBA" id="ARBA00040123"/>
    </source>
</evidence>
<dbReference type="Proteomes" id="UP000009073">
    <property type="component" value="Chromosome"/>
</dbReference>
<evidence type="ECO:0000256" key="9">
    <source>
        <dbReference type="ARBA" id="ARBA00022946"/>
    </source>
</evidence>
<organism evidence="25 26">
    <name type="scientific">Tolumonas auensis (strain DSM 9187 / NBRC 110442 / TA 4)</name>
    <dbReference type="NCBI Taxonomy" id="595494"/>
    <lineage>
        <taxon>Bacteria</taxon>
        <taxon>Pseudomonadati</taxon>
        <taxon>Pseudomonadota</taxon>
        <taxon>Gammaproteobacteria</taxon>
        <taxon>Aeromonadales</taxon>
        <taxon>Aeromonadaceae</taxon>
        <taxon>Tolumonas</taxon>
    </lineage>
</organism>
<keyword evidence="6" id="KW-0053">Apoptosis</keyword>
<evidence type="ECO:0000256" key="22">
    <source>
        <dbReference type="ARBA" id="ARBA00048074"/>
    </source>
</evidence>
<evidence type="ECO:0000256" key="2">
    <source>
        <dbReference type="ARBA" id="ARBA00004496"/>
    </source>
</evidence>
<dbReference type="GO" id="GO:0005737">
    <property type="term" value="C:cytoplasm"/>
    <property type="evidence" value="ECO:0007669"/>
    <property type="project" value="UniProtKB-SubCell"/>
</dbReference>
<keyword evidence="10" id="KW-0443">Lipid metabolism</keyword>
<accession>C4L8S9</accession>
<keyword evidence="26" id="KW-1185">Reference proteome</keyword>
<keyword evidence="12" id="KW-0966">Cell projection</keyword>
<evidence type="ECO:0000313" key="26">
    <source>
        <dbReference type="Proteomes" id="UP000009073"/>
    </source>
</evidence>
<keyword evidence="11" id="KW-0472">Membrane</keyword>
<evidence type="ECO:0000256" key="8">
    <source>
        <dbReference type="ARBA" id="ARBA00022832"/>
    </source>
</evidence>
<evidence type="ECO:0000256" key="12">
    <source>
        <dbReference type="ARBA" id="ARBA00023273"/>
    </source>
</evidence>
<feature type="domain" description="Thioesterase" evidence="24">
    <location>
        <begin position="56"/>
        <end position="110"/>
    </location>
</feature>
<dbReference type="GO" id="GO:0016289">
    <property type="term" value="F:acyl-CoA hydrolase activity"/>
    <property type="evidence" value="ECO:0007669"/>
    <property type="project" value="UniProtKB-ARBA"/>
</dbReference>
<dbReference type="NCBIfam" id="TIGR00369">
    <property type="entry name" value="unchar_dom_1"/>
    <property type="match status" value="1"/>
</dbReference>
<evidence type="ECO:0000256" key="6">
    <source>
        <dbReference type="ARBA" id="ARBA00022703"/>
    </source>
</evidence>
<keyword evidence="9" id="KW-0809">Transit peptide</keyword>
<comment type="catalytic activity">
    <reaction evidence="14">
        <text>(9Z)-octadecenoyl-CoA + H2O = (9Z)-octadecenoate + CoA + H(+)</text>
        <dbReference type="Rhea" id="RHEA:40139"/>
        <dbReference type="ChEBI" id="CHEBI:15377"/>
        <dbReference type="ChEBI" id="CHEBI:15378"/>
        <dbReference type="ChEBI" id="CHEBI:30823"/>
        <dbReference type="ChEBI" id="CHEBI:57287"/>
        <dbReference type="ChEBI" id="CHEBI:57387"/>
    </reaction>
    <physiologicalReaction direction="left-to-right" evidence="14">
        <dbReference type="Rhea" id="RHEA:40140"/>
    </physiologicalReaction>
</comment>
<dbReference type="GO" id="GO:0016020">
    <property type="term" value="C:membrane"/>
    <property type="evidence" value="ECO:0007669"/>
    <property type="project" value="UniProtKB-SubCell"/>
</dbReference>
<evidence type="ECO:0000313" key="25">
    <source>
        <dbReference type="EMBL" id="ACQ91949.1"/>
    </source>
</evidence>
<keyword evidence="8" id="KW-0276">Fatty acid metabolism</keyword>
<evidence type="ECO:0000256" key="1">
    <source>
        <dbReference type="ARBA" id="ARBA00004170"/>
    </source>
</evidence>
<comment type="catalytic activity">
    <reaction evidence="19">
        <text>octanoyl-CoA + H2O = octanoate + CoA + H(+)</text>
        <dbReference type="Rhea" id="RHEA:30143"/>
        <dbReference type="ChEBI" id="CHEBI:15377"/>
        <dbReference type="ChEBI" id="CHEBI:15378"/>
        <dbReference type="ChEBI" id="CHEBI:25646"/>
        <dbReference type="ChEBI" id="CHEBI:57287"/>
        <dbReference type="ChEBI" id="CHEBI:57386"/>
    </reaction>
    <physiologicalReaction direction="left-to-right" evidence="19">
        <dbReference type="Rhea" id="RHEA:30144"/>
    </physiologicalReaction>
</comment>
<protein>
    <recommendedName>
        <fullName evidence="17">Acyl-coenzyme A thioesterase THEM4</fullName>
        <ecNumber evidence="16">3.1.2.2</ecNumber>
    </recommendedName>
    <alternativeName>
        <fullName evidence="18">Thioesterase superfamily member 4</fullName>
    </alternativeName>
</protein>
<dbReference type="PANTHER" id="PTHR12418:SF19">
    <property type="entry name" value="ACYL-COENZYME A THIOESTERASE THEM4"/>
    <property type="match status" value="1"/>
</dbReference>
<comment type="catalytic activity">
    <reaction evidence="13">
        <text>(5Z,8Z,11Z,14Z)-eicosatetraenoyl-CoA + H2O = (5Z,8Z,11Z,14Z)-eicosatetraenoate + CoA + H(+)</text>
        <dbReference type="Rhea" id="RHEA:40151"/>
        <dbReference type="ChEBI" id="CHEBI:15377"/>
        <dbReference type="ChEBI" id="CHEBI:15378"/>
        <dbReference type="ChEBI" id="CHEBI:32395"/>
        <dbReference type="ChEBI" id="CHEBI:57287"/>
        <dbReference type="ChEBI" id="CHEBI:57368"/>
    </reaction>
    <physiologicalReaction direction="left-to-right" evidence="13">
        <dbReference type="Rhea" id="RHEA:40152"/>
    </physiologicalReaction>
</comment>
<dbReference type="eggNOG" id="COG2050">
    <property type="taxonomic scope" value="Bacteria"/>
</dbReference>
<gene>
    <name evidence="25" type="ordered locus">Tola_0319</name>
</gene>
<evidence type="ECO:0000256" key="15">
    <source>
        <dbReference type="ARBA" id="ARBA00038456"/>
    </source>
</evidence>
<evidence type="ECO:0000256" key="18">
    <source>
        <dbReference type="ARBA" id="ARBA00043210"/>
    </source>
</evidence>
<keyword evidence="7" id="KW-0378">Hydrolase</keyword>
<dbReference type="GO" id="GO:0006631">
    <property type="term" value="P:fatty acid metabolic process"/>
    <property type="evidence" value="ECO:0007669"/>
    <property type="project" value="UniProtKB-KW"/>
</dbReference>
<evidence type="ECO:0000256" key="19">
    <source>
        <dbReference type="ARBA" id="ARBA00047588"/>
    </source>
</evidence>